<feature type="transmembrane region" description="Helical" evidence="1">
    <location>
        <begin position="157"/>
        <end position="177"/>
    </location>
</feature>
<proteinExistence type="predicted"/>
<evidence type="ECO:0008006" key="4">
    <source>
        <dbReference type="Google" id="ProtNLM"/>
    </source>
</evidence>
<evidence type="ECO:0000313" key="3">
    <source>
        <dbReference type="Proteomes" id="UP000542742"/>
    </source>
</evidence>
<protein>
    <recommendedName>
        <fullName evidence="4">Succinate dehydrogenase membrane anchor subunit</fullName>
    </recommendedName>
</protein>
<dbReference type="EMBL" id="JACHMF010000001">
    <property type="protein sequence ID" value="MBB4696849.1"/>
    <property type="molecule type" value="Genomic_DNA"/>
</dbReference>
<reference evidence="2 3" key="1">
    <citation type="submission" date="2020-08" db="EMBL/GenBank/DDBJ databases">
        <title>Sequencing the genomes of 1000 actinobacteria strains.</title>
        <authorList>
            <person name="Klenk H.-P."/>
        </authorList>
    </citation>
    <scope>NUCLEOTIDE SEQUENCE [LARGE SCALE GENOMIC DNA]</scope>
    <source>
        <strain evidence="2 3">DSM 45518</strain>
    </source>
</reference>
<evidence type="ECO:0000256" key="1">
    <source>
        <dbReference type="SAM" id="Phobius"/>
    </source>
</evidence>
<accession>A0A7W7G5S3</accession>
<feature type="transmembrane region" description="Helical" evidence="1">
    <location>
        <begin position="94"/>
        <end position="117"/>
    </location>
</feature>
<organism evidence="2 3">
    <name type="scientific">Paractinoplanes abujensis</name>
    <dbReference type="NCBI Taxonomy" id="882441"/>
    <lineage>
        <taxon>Bacteria</taxon>
        <taxon>Bacillati</taxon>
        <taxon>Actinomycetota</taxon>
        <taxon>Actinomycetes</taxon>
        <taxon>Micromonosporales</taxon>
        <taxon>Micromonosporaceae</taxon>
        <taxon>Paractinoplanes</taxon>
    </lineage>
</organism>
<gene>
    <name evidence="2" type="ORF">BKA14_006997</name>
</gene>
<keyword evidence="1" id="KW-0472">Membrane</keyword>
<sequence>MTTTATRPGAGPNGPQRSRAAITAKTLRTDRWWLAPLITVIGLGAWVTYATVRVFMHNYYFVEEYHYLTPFYSPCVTDRCVEGSSLFGTPLPSFWLLPEAAFTLPFLLLFRLTCYYYRKAYYRAFWLSPPACAVPDGHKNYSGETRFPLIFQNAHRYAFYAAMIISLINTWDAIIAFRSGDGGFGFGLGNVILVGNVVMLWAYTLSCHSCRHITGGRLKHFSKHPVRYRVWTFVSKLNVRHMQLAWITLGTLALTDFYIMALELGWFSDLRFVG</sequence>
<feature type="transmembrane region" description="Helical" evidence="1">
    <location>
        <begin position="32"/>
        <end position="52"/>
    </location>
</feature>
<dbReference type="AlphaFoldDB" id="A0A7W7G5S3"/>
<evidence type="ECO:0000313" key="2">
    <source>
        <dbReference type="EMBL" id="MBB4696849.1"/>
    </source>
</evidence>
<keyword evidence="3" id="KW-1185">Reference proteome</keyword>
<name>A0A7W7G5S3_9ACTN</name>
<comment type="caution">
    <text evidence="2">The sequence shown here is derived from an EMBL/GenBank/DDBJ whole genome shotgun (WGS) entry which is preliminary data.</text>
</comment>
<keyword evidence="1" id="KW-0812">Transmembrane</keyword>
<dbReference type="Proteomes" id="UP000542742">
    <property type="component" value="Unassembled WGS sequence"/>
</dbReference>
<keyword evidence="1" id="KW-1133">Transmembrane helix</keyword>
<feature type="transmembrane region" description="Helical" evidence="1">
    <location>
        <begin position="183"/>
        <end position="203"/>
    </location>
</feature>
<feature type="transmembrane region" description="Helical" evidence="1">
    <location>
        <begin position="244"/>
        <end position="267"/>
    </location>
</feature>
<dbReference type="RefSeq" id="WP_184955041.1">
    <property type="nucleotide sequence ID" value="NZ_BOMC01000020.1"/>
</dbReference>